<feature type="compositionally biased region" description="Polar residues" evidence="1">
    <location>
        <begin position="1"/>
        <end position="11"/>
    </location>
</feature>
<protein>
    <submittedName>
        <fullName evidence="2">Uncharacterized protein</fullName>
    </submittedName>
</protein>
<reference evidence="2" key="2">
    <citation type="submission" date="2025-09" db="UniProtKB">
        <authorList>
            <consortium name="Ensembl"/>
        </authorList>
    </citation>
    <scope>IDENTIFICATION</scope>
</reference>
<reference evidence="2" key="1">
    <citation type="submission" date="2025-08" db="UniProtKB">
        <authorList>
            <consortium name="Ensembl"/>
        </authorList>
    </citation>
    <scope>IDENTIFICATION</scope>
</reference>
<dbReference type="AlphaFoldDB" id="A0A8C8RIH6"/>
<evidence type="ECO:0000313" key="3">
    <source>
        <dbReference type="Proteomes" id="UP000694393"/>
    </source>
</evidence>
<dbReference type="Ensembl" id="ENSPCET00000005616.1">
    <property type="protein sequence ID" value="ENSPCEP00000005423.1"/>
    <property type="gene ID" value="ENSPCEG00000004406.1"/>
</dbReference>
<organism evidence="2 3">
    <name type="scientific">Pelusios castaneus</name>
    <name type="common">West African mud turtle</name>
    <dbReference type="NCBI Taxonomy" id="367368"/>
    <lineage>
        <taxon>Eukaryota</taxon>
        <taxon>Metazoa</taxon>
        <taxon>Chordata</taxon>
        <taxon>Craniata</taxon>
        <taxon>Vertebrata</taxon>
        <taxon>Euteleostomi</taxon>
        <taxon>Archelosauria</taxon>
        <taxon>Testudinata</taxon>
        <taxon>Testudines</taxon>
        <taxon>Pleurodira</taxon>
        <taxon>Pelomedusidae</taxon>
        <taxon>Pelusios</taxon>
    </lineage>
</organism>
<dbReference type="Proteomes" id="UP000694393">
    <property type="component" value="Unplaced"/>
</dbReference>
<accession>A0A8C8RIH6</accession>
<sequence>APVTCSVQGTEQLPDPKPQSRDSSPCAGGVCPTPGLTQTASKGVAAGPSDPICEGDLAPHCRSSIRPWGDLAPHCRSSITPWGGLAPHCRSSIRPWGGLAPHCRSSIRPWGGLAPHCRSSITPWGGLAPHCRSSITPWGGLAPHCRSSIRPWGGLAPHCRSILPWTHLLPLEGGRSLPVMSSGFHTFFPSRLS</sequence>
<feature type="region of interest" description="Disordered" evidence="1">
    <location>
        <begin position="1"/>
        <end position="31"/>
    </location>
</feature>
<keyword evidence="3" id="KW-1185">Reference proteome</keyword>
<evidence type="ECO:0000313" key="2">
    <source>
        <dbReference type="Ensembl" id="ENSPCEP00000005423.1"/>
    </source>
</evidence>
<evidence type="ECO:0000256" key="1">
    <source>
        <dbReference type="SAM" id="MobiDB-lite"/>
    </source>
</evidence>
<proteinExistence type="predicted"/>
<name>A0A8C8RIH6_9SAUR</name>